<sequence>MRYRKAKGQGVQLLVAGLELGLSACNGSKLATLGRALNILGMKREQVHSVLSVDLGHNDDHRDHHESTAHEVDELESFQLLVADKFNHLLAASCNEDLLSLVWIRKLLDAFLCCLEEFRVILFNNKTSTHLADDFFERSIKALDICNATRDGIERIRQWQRHLEIVLSALDSRRRVLGDGQLRRARKALVDLTLAMLEEKGGGSAFVFSHRNRSFGRHNNTKDHHRPGHSRSLSWSVSRSWSAAKQLQSIANNLVPPRATEIAATNSFAISVFTMTWVLLFVSWAIVAAIPCQDRGLQIQFNIPHHFPWGSPMLLMHDMIMEESKKRERRNSNGLLKEIYQIEMGARQMTDLVDSVHPPLSEQQKAQVEQGVQELALVCEVLQNGLDPLERHVREVFHRIVHLLGADAPVVQLHPSGASKLSAGMSNFSLCSLYALISPFQDTGKGTKSSSHPVGSAAFNHIPLGINKS</sequence>
<name>A0AAN8UQG7_9MAGN</name>
<evidence type="ECO:0000313" key="7">
    <source>
        <dbReference type="EMBL" id="KAK6916041.1"/>
    </source>
</evidence>
<comment type="subcellular location">
    <subcellularLocation>
        <location evidence="1">Membrane</location>
        <topology evidence="1">Single-pass membrane protein</topology>
    </subcellularLocation>
</comment>
<dbReference type="GO" id="GO:0016020">
    <property type="term" value="C:membrane"/>
    <property type="evidence" value="ECO:0007669"/>
    <property type="project" value="UniProtKB-SubCell"/>
</dbReference>
<gene>
    <name evidence="7" type="ORF">RJ641_018902</name>
</gene>
<dbReference type="PANTHER" id="PTHR31509">
    <property type="entry name" value="BPS1-LIKE PROTEIN"/>
    <property type="match status" value="1"/>
</dbReference>
<dbReference type="EMBL" id="JBAMMX010000024">
    <property type="protein sequence ID" value="KAK6916041.1"/>
    <property type="molecule type" value="Genomic_DNA"/>
</dbReference>
<evidence type="ECO:0000256" key="1">
    <source>
        <dbReference type="ARBA" id="ARBA00004167"/>
    </source>
</evidence>
<evidence type="ECO:0000256" key="5">
    <source>
        <dbReference type="ARBA" id="ARBA00035114"/>
    </source>
</evidence>
<dbReference type="Proteomes" id="UP001370490">
    <property type="component" value="Unassembled WGS sequence"/>
</dbReference>
<keyword evidence="8" id="KW-1185">Reference proteome</keyword>
<keyword evidence="4 6" id="KW-0472">Membrane</keyword>
<keyword evidence="3 6" id="KW-1133">Transmembrane helix</keyword>
<evidence type="ECO:0000256" key="3">
    <source>
        <dbReference type="ARBA" id="ARBA00022989"/>
    </source>
</evidence>
<accession>A0AAN8UQG7</accession>
<protein>
    <submittedName>
        <fullName evidence="7">Protein ROH1-like</fullName>
    </submittedName>
</protein>
<dbReference type="Pfam" id="PF05633">
    <property type="entry name" value="ROH1-like"/>
    <property type="match status" value="1"/>
</dbReference>
<evidence type="ECO:0000256" key="4">
    <source>
        <dbReference type="ARBA" id="ARBA00023136"/>
    </source>
</evidence>
<evidence type="ECO:0000256" key="6">
    <source>
        <dbReference type="SAM" id="Phobius"/>
    </source>
</evidence>
<keyword evidence="2 6" id="KW-0812">Transmembrane</keyword>
<reference evidence="7 8" key="1">
    <citation type="submission" date="2023-12" db="EMBL/GenBank/DDBJ databases">
        <title>A high-quality genome assembly for Dillenia turbinata (Dilleniales).</title>
        <authorList>
            <person name="Chanderbali A."/>
        </authorList>
    </citation>
    <scope>NUCLEOTIDE SEQUENCE [LARGE SCALE GENOMIC DNA]</scope>
    <source>
        <strain evidence="7">LSX21</strain>
        <tissue evidence="7">Leaf</tissue>
    </source>
</reference>
<evidence type="ECO:0000313" key="8">
    <source>
        <dbReference type="Proteomes" id="UP001370490"/>
    </source>
</evidence>
<comment type="similarity">
    <text evidence="5">Belongs to the ROH1 family.</text>
</comment>
<dbReference type="AlphaFoldDB" id="A0AAN8UQG7"/>
<dbReference type="InterPro" id="IPR008511">
    <property type="entry name" value="ROH1-like"/>
</dbReference>
<proteinExistence type="inferred from homology"/>
<organism evidence="7 8">
    <name type="scientific">Dillenia turbinata</name>
    <dbReference type="NCBI Taxonomy" id="194707"/>
    <lineage>
        <taxon>Eukaryota</taxon>
        <taxon>Viridiplantae</taxon>
        <taxon>Streptophyta</taxon>
        <taxon>Embryophyta</taxon>
        <taxon>Tracheophyta</taxon>
        <taxon>Spermatophyta</taxon>
        <taxon>Magnoliopsida</taxon>
        <taxon>eudicotyledons</taxon>
        <taxon>Gunneridae</taxon>
        <taxon>Pentapetalae</taxon>
        <taxon>Dilleniales</taxon>
        <taxon>Dilleniaceae</taxon>
        <taxon>Dillenia</taxon>
    </lineage>
</organism>
<evidence type="ECO:0000256" key="2">
    <source>
        <dbReference type="ARBA" id="ARBA00022692"/>
    </source>
</evidence>
<comment type="caution">
    <text evidence="7">The sequence shown here is derived from an EMBL/GenBank/DDBJ whole genome shotgun (WGS) entry which is preliminary data.</text>
</comment>
<feature type="transmembrane region" description="Helical" evidence="6">
    <location>
        <begin position="268"/>
        <end position="290"/>
    </location>
</feature>